<dbReference type="Gene3D" id="1.25.40.10">
    <property type="entry name" value="Tetratricopeptide repeat domain"/>
    <property type="match status" value="1"/>
</dbReference>
<dbReference type="SMART" id="SM00248">
    <property type="entry name" value="ANK"/>
    <property type="match status" value="7"/>
</dbReference>
<dbReference type="InterPro" id="IPR051616">
    <property type="entry name" value="Cul2-RING_E3_ligase_SR"/>
</dbReference>
<dbReference type="Gene3D" id="1.25.40.20">
    <property type="entry name" value="Ankyrin repeat-containing domain"/>
    <property type="match status" value="4"/>
</dbReference>
<dbReference type="PROSITE" id="PS50297">
    <property type="entry name" value="ANK_REP_REGION"/>
    <property type="match status" value="5"/>
</dbReference>
<evidence type="ECO:0000313" key="2">
    <source>
        <dbReference type="Proteomes" id="UP000813463"/>
    </source>
</evidence>
<dbReference type="PANTHER" id="PTHR46224:SF67">
    <property type="entry name" value="HSP70-HSP90 ORGANIZING PROTEIN 3-LIKE"/>
    <property type="match status" value="1"/>
</dbReference>
<reference evidence="2" key="1">
    <citation type="journal article" date="2021" name="Nat. Commun.">
        <title>Genomic analyses provide insights into spinach domestication and the genetic basis of agronomic traits.</title>
        <authorList>
            <person name="Cai X."/>
            <person name="Sun X."/>
            <person name="Xu C."/>
            <person name="Sun H."/>
            <person name="Wang X."/>
            <person name="Ge C."/>
            <person name="Zhang Z."/>
            <person name="Wang Q."/>
            <person name="Fei Z."/>
            <person name="Jiao C."/>
            <person name="Wang Q."/>
        </authorList>
    </citation>
    <scope>NUCLEOTIDE SEQUENCE [LARGE SCALE GENOMIC DNA]</scope>
    <source>
        <strain evidence="2">cv. Varoflay</strain>
    </source>
</reference>
<dbReference type="RefSeq" id="XP_021842443.2">
    <property type="nucleotide sequence ID" value="XM_021986751.2"/>
</dbReference>
<feature type="repeat" description="ANK" evidence="1">
    <location>
        <begin position="205"/>
        <end position="237"/>
    </location>
</feature>
<protein>
    <submittedName>
        <fullName evidence="3">Uncharacterized protein</fullName>
    </submittedName>
</protein>
<accession>A0A9R0I4G9</accession>
<reference evidence="3" key="2">
    <citation type="submission" date="2025-08" db="UniProtKB">
        <authorList>
            <consortium name="RefSeq"/>
        </authorList>
    </citation>
    <scope>IDENTIFICATION</scope>
    <source>
        <tissue evidence="3">Leaf</tissue>
    </source>
</reference>
<name>A0A9R0I4G9_SPIOL</name>
<feature type="repeat" description="ANK" evidence="1">
    <location>
        <begin position="76"/>
        <end position="108"/>
    </location>
</feature>
<feature type="repeat" description="ANK" evidence="1">
    <location>
        <begin position="142"/>
        <end position="174"/>
    </location>
</feature>
<dbReference type="PANTHER" id="PTHR46224">
    <property type="entry name" value="ANKYRIN REPEAT FAMILY PROTEIN"/>
    <property type="match status" value="1"/>
</dbReference>
<dbReference type="SUPFAM" id="SSF48403">
    <property type="entry name" value="Ankyrin repeat"/>
    <property type="match status" value="1"/>
</dbReference>
<dbReference type="InterPro" id="IPR002110">
    <property type="entry name" value="Ankyrin_rpt"/>
</dbReference>
<dbReference type="Proteomes" id="UP000813463">
    <property type="component" value="Chromosome 4"/>
</dbReference>
<feature type="repeat" description="ANK" evidence="1">
    <location>
        <begin position="42"/>
        <end position="64"/>
    </location>
</feature>
<dbReference type="KEGG" id="soe:110782585"/>
<dbReference type="Pfam" id="PF00023">
    <property type="entry name" value="Ank"/>
    <property type="match status" value="2"/>
</dbReference>
<organism evidence="2 3">
    <name type="scientific">Spinacia oleracea</name>
    <name type="common">Spinach</name>
    <dbReference type="NCBI Taxonomy" id="3562"/>
    <lineage>
        <taxon>Eukaryota</taxon>
        <taxon>Viridiplantae</taxon>
        <taxon>Streptophyta</taxon>
        <taxon>Embryophyta</taxon>
        <taxon>Tracheophyta</taxon>
        <taxon>Spermatophyta</taxon>
        <taxon>Magnoliopsida</taxon>
        <taxon>eudicotyledons</taxon>
        <taxon>Gunneridae</taxon>
        <taxon>Pentapetalae</taxon>
        <taxon>Caryophyllales</taxon>
        <taxon>Chenopodiaceae</taxon>
        <taxon>Chenopodioideae</taxon>
        <taxon>Anserineae</taxon>
        <taxon>Spinacia</taxon>
    </lineage>
</organism>
<dbReference type="Pfam" id="PF12796">
    <property type="entry name" value="Ank_2"/>
    <property type="match status" value="2"/>
</dbReference>
<keyword evidence="2" id="KW-1185">Reference proteome</keyword>
<feature type="repeat" description="ANK" evidence="1">
    <location>
        <begin position="175"/>
        <end position="207"/>
    </location>
</feature>
<gene>
    <name evidence="3" type="primary">LOC110782585</name>
</gene>
<feature type="repeat" description="ANK" evidence="1">
    <location>
        <begin position="109"/>
        <end position="141"/>
    </location>
</feature>
<proteinExistence type="predicted"/>
<dbReference type="SUPFAM" id="SSF48452">
    <property type="entry name" value="TPR-like"/>
    <property type="match status" value="1"/>
</dbReference>
<dbReference type="PROSITE" id="PS50088">
    <property type="entry name" value="ANK_REPEAT"/>
    <property type="match status" value="6"/>
</dbReference>
<dbReference type="PRINTS" id="PR01415">
    <property type="entry name" value="ANKYRIN"/>
</dbReference>
<dbReference type="InterPro" id="IPR036770">
    <property type="entry name" value="Ankyrin_rpt-contain_sf"/>
</dbReference>
<evidence type="ECO:0000256" key="1">
    <source>
        <dbReference type="PROSITE-ProRule" id="PRU00023"/>
    </source>
</evidence>
<keyword evidence="1" id="KW-0040">ANK repeat</keyword>
<dbReference type="AlphaFoldDB" id="A0A9R0I4G9"/>
<evidence type="ECO:0000313" key="3">
    <source>
        <dbReference type="RefSeq" id="XP_021842443.2"/>
    </source>
</evidence>
<dbReference type="GeneID" id="110782585"/>
<sequence length="427" mass="47453">MSDIFTAAFNGDLKRIEEMAKHFNDKFGEQMAKEFLGAKDSSGHTMLHIAASEGRTPICKYLVETIKFDINSEDYKNYTPLHYAVSGGHYMTSHFLLDHGAHPNMTSHTGLTPLHCAAKKGKNEHVKLLISKGAEVDAASSSRGTPLRYAVAYSMKDAVKILLEHKANPNYASHPELNPLIVAIQKKSVDCVRLLLKNGADPNLGDVKPLTMAVYEGDTEIIKCLLKAGADPNATNFSDDLTPIEIAAMEGNLAVAEILFDVTARISHIPTWSFHGIYEYINSQEAKNQRELKAQTKFLEAKENGAQAVKRNDYMTAVYWYTEGTRLKPTDATVYSNRSRCFSLLNEGDFALRDANYCIRLEPHWYAGHCRLAEALMLLKDYKNAIKALGNVCKYHALVKGLRAAYSEALAELQAPPTDDFSRLSVD</sequence>
<dbReference type="InterPro" id="IPR011990">
    <property type="entry name" value="TPR-like_helical_dom_sf"/>
</dbReference>